<accession>A0A7M7MZ90</accession>
<dbReference type="PANTHER" id="PTHR34033">
    <property type="entry name" value="AP-5 COMPLEX SUBUNIT BETA-1"/>
    <property type="match status" value="1"/>
</dbReference>
<keyword evidence="2" id="KW-0813">Transport</keyword>
<reference evidence="9" key="2">
    <citation type="submission" date="2021-01" db="UniProtKB">
        <authorList>
            <consortium name="EnsemblMetazoa"/>
        </authorList>
    </citation>
    <scope>IDENTIFICATION</scope>
</reference>
<reference evidence="10" key="1">
    <citation type="submission" date="2015-02" db="EMBL/GenBank/DDBJ databases">
        <title>Genome sequencing for Strongylocentrotus purpuratus.</title>
        <authorList>
            <person name="Murali S."/>
            <person name="Liu Y."/>
            <person name="Vee V."/>
            <person name="English A."/>
            <person name="Wang M."/>
            <person name="Skinner E."/>
            <person name="Han Y."/>
            <person name="Muzny D.M."/>
            <person name="Worley K.C."/>
            <person name="Gibbs R.A."/>
        </authorList>
    </citation>
    <scope>NUCLEOTIDE SEQUENCE</scope>
</reference>
<keyword evidence="10" id="KW-1185">Reference proteome</keyword>
<dbReference type="CTD" id="91056"/>
<dbReference type="InterPro" id="IPR048979">
    <property type="entry name" value="AP5B1_middle"/>
</dbReference>
<keyword evidence="3" id="KW-0653">Protein transport</keyword>
<feature type="domain" description="AP5B1 middle" evidence="6">
    <location>
        <begin position="237"/>
        <end position="612"/>
    </location>
</feature>
<dbReference type="SUPFAM" id="SSF48371">
    <property type="entry name" value="ARM repeat"/>
    <property type="match status" value="1"/>
</dbReference>
<dbReference type="InterPro" id="IPR048980">
    <property type="entry name" value="AP5B1_barrel"/>
</dbReference>
<evidence type="ECO:0000259" key="6">
    <source>
        <dbReference type="Pfam" id="PF21588"/>
    </source>
</evidence>
<evidence type="ECO:0000256" key="4">
    <source>
        <dbReference type="ARBA" id="ARBA00032431"/>
    </source>
</evidence>
<evidence type="ECO:0000259" key="8">
    <source>
        <dbReference type="Pfam" id="PF21590"/>
    </source>
</evidence>
<feature type="domain" description="AP5B1 C-terminal" evidence="8">
    <location>
        <begin position="808"/>
        <end position="911"/>
    </location>
</feature>
<feature type="domain" description="AP-5 complex subunit beta-1 N-terminal" evidence="5">
    <location>
        <begin position="38"/>
        <end position="108"/>
    </location>
</feature>
<protein>
    <recommendedName>
        <fullName evidence="1">AP-5 complex subunit beta-1</fullName>
    </recommendedName>
    <alternativeName>
        <fullName evidence="4">Adaptor-related protein complex 5 beta subunit</fullName>
    </alternativeName>
</protein>
<dbReference type="Proteomes" id="UP000007110">
    <property type="component" value="Unassembled WGS sequence"/>
</dbReference>
<dbReference type="Pfam" id="PF21590">
    <property type="entry name" value="AP5B1_C"/>
    <property type="match status" value="1"/>
</dbReference>
<dbReference type="EnsemblMetazoa" id="XM_030972803">
    <property type="protein sequence ID" value="XP_030828663"/>
    <property type="gene ID" value="LOC586201"/>
</dbReference>
<organism evidence="9 10">
    <name type="scientific">Strongylocentrotus purpuratus</name>
    <name type="common">Purple sea urchin</name>
    <dbReference type="NCBI Taxonomy" id="7668"/>
    <lineage>
        <taxon>Eukaryota</taxon>
        <taxon>Metazoa</taxon>
        <taxon>Echinodermata</taxon>
        <taxon>Eleutherozoa</taxon>
        <taxon>Echinozoa</taxon>
        <taxon>Echinoidea</taxon>
        <taxon>Euechinoidea</taxon>
        <taxon>Echinacea</taxon>
        <taxon>Camarodonta</taxon>
        <taxon>Echinidea</taxon>
        <taxon>Strongylocentrotidae</taxon>
        <taxon>Strongylocentrotus</taxon>
    </lineage>
</organism>
<evidence type="ECO:0000256" key="1">
    <source>
        <dbReference type="ARBA" id="ARBA00018167"/>
    </source>
</evidence>
<dbReference type="InterPro" id="IPR048978">
    <property type="entry name" value="AP5B1_N"/>
</dbReference>
<dbReference type="GeneID" id="586201"/>
<dbReference type="InterPro" id="IPR038741">
    <property type="entry name" value="AP5B1"/>
</dbReference>
<dbReference type="Pfam" id="PF21589">
    <property type="entry name" value="AP5B1_barrel"/>
    <property type="match status" value="1"/>
</dbReference>
<dbReference type="InterPro" id="IPR016024">
    <property type="entry name" value="ARM-type_fold"/>
</dbReference>
<evidence type="ECO:0000313" key="9">
    <source>
        <dbReference type="EnsemblMetazoa" id="XP_030828663"/>
    </source>
</evidence>
<dbReference type="PANTHER" id="PTHR34033:SF1">
    <property type="entry name" value="AP-5 COMPLEX SUBUNIT BETA-1"/>
    <property type="match status" value="1"/>
</dbReference>
<proteinExistence type="predicted"/>
<dbReference type="Pfam" id="PF21587">
    <property type="entry name" value="AP5B1_N"/>
    <property type="match status" value="1"/>
</dbReference>
<evidence type="ECO:0000256" key="3">
    <source>
        <dbReference type="ARBA" id="ARBA00022927"/>
    </source>
</evidence>
<feature type="domain" description="AP-5 complex subunit beta-1 beta-barrel" evidence="7">
    <location>
        <begin position="713"/>
        <end position="787"/>
    </location>
</feature>
<dbReference type="Pfam" id="PF21588">
    <property type="entry name" value="AP5B1_middle"/>
    <property type="match status" value="1"/>
</dbReference>
<name>A0A7M7MZ90_STRPU</name>
<dbReference type="RefSeq" id="XP_030828663.1">
    <property type="nucleotide sequence ID" value="XM_030972803.1"/>
</dbReference>
<sequence>MAGFPGNEKWLKDIAALRRNPSTFFAHNDTKEDDFLLDILQALFSEDLSMHVKVMLLGILQEQTSVLLSYADSVEQVVGSLTNVYQQLHLDTAAFFKGQLLVAITTIMLDCNQLEEHPRNFLQFVDILLDVVSKVNGSKDRVLRGNACECLKEIETIHPGLLSRKVDHFYAMCQLENSCICQSYMTLFGMVLKNGLEQLLEDPNSLNANDLSDLLSRRKEPLKKITTPPGQLPMHLDTRELKRALTYLVDHLPIMTQSSVMQASLLVGQCLTHSPSINPLIFKGHVSNWASSADMVLFHLVLLLKAQFPTELLNGDEECVVLSKLLTCANHPALTPGHRLLAFQWLQHFPEREPIFPHWKPHLPGCLFTEHYTNFFPTMFDGLDTSLVKLNLLSQCYVPSTIHDTSSATLMGCIDLLGKSLEYGIVGRPATSWYRLLFSMLQRHYGTVLREEIMNAVVKVTVKNPKYTPHTVNFIESMQKVTSDKSFTVLLLETLLQHVVTSDIHNKEADLEDYLLILQRAAQETEISPKPILDYLQMLLLRTSLMQDGSWFLGNKILSVCHQLLQVHSKAGIYSDMGDTLYTLFTGHQDIEIRDRACLYYALLTNLSSEKISQILSSVGSAEDSQNLTRLVTGSASVKQAGAVETLEHSVLKLTRIRKQTSSHRISRDGSSSVAKYYEALQSLASESTIYIEYYLHFDESFLENIPDAMRHLYAVILHIDTPSAYHSIEDITVASLSVENSSEPTDGCQMVTIALNPKEPLPTSLPLSAMFSSSDGRTCVCQLEPVEVTFDDLFIPIPIMPSLHPVLFNELWDSIKRDEQTRQESMSAESICTVALGSQTIHRIVAAELADYIVMSDEVQDGQSINLAMLLPPKWHLLLRLQLQENITVVSMVTDNWKMLPLVNQYLLSLEDH</sequence>
<evidence type="ECO:0000256" key="2">
    <source>
        <dbReference type="ARBA" id="ARBA00022448"/>
    </source>
</evidence>
<evidence type="ECO:0000259" key="5">
    <source>
        <dbReference type="Pfam" id="PF21587"/>
    </source>
</evidence>
<dbReference type="InterPro" id="IPR048981">
    <property type="entry name" value="AP5B1_C"/>
</dbReference>
<evidence type="ECO:0000259" key="7">
    <source>
        <dbReference type="Pfam" id="PF21589"/>
    </source>
</evidence>
<dbReference type="AlphaFoldDB" id="A0A7M7MZ90"/>
<evidence type="ECO:0000313" key="10">
    <source>
        <dbReference type="Proteomes" id="UP000007110"/>
    </source>
</evidence>
<dbReference type="GO" id="GO:0015031">
    <property type="term" value="P:protein transport"/>
    <property type="evidence" value="ECO:0007669"/>
    <property type="project" value="UniProtKB-KW"/>
</dbReference>
<dbReference type="GO" id="GO:0016197">
    <property type="term" value="P:endosomal transport"/>
    <property type="evidence" value="ECO:0007669"/>
    <property type="project" value="InterPro"/>
</dbReference>